<evidence type="ECO:0000256" key="11">
    <source>
        <dbReference type="ARBA" id="ARBA00047761"/>
    </source>
</evidence>
<dbReference type="PANTHER" id="PTHR45668:SF1">
    <property type="entry name" value="SERINE_THREONINE-PROTEIN PHOSPHATASE WITH EF-HANDS 1"/>
    <property type="match status" value="1"/>
</dbReference>
<keyword evidence="16" id="KW-1185">Reference proteome</keyword>
<keyword evidence="4" id="KW-0479">Metal-binding</keyword>
<keyword evidence="8" id="KW-0460">Magnesium</keyword>
<dbReference type="PROSITE" id="PS00018">
    <property type="entry name" value="EF_HAND_1"/>
    <property type="match status" value="3"/>
</dbReference>
<dbReference type="AlphaFoldDB" id="A0A850UCT3"/>
<comment type="cofactor">
    <cofactor evidence="2">
        <name>Mg(2+)</name>
        <dbReference type="ChEBI" id="CHEBI:18420"/>
    </cofactor>
</comment>
<dbReference type="InterPro" id="IPR013235">
    <property type="entry name" value="PPP_dom"/>
</dbReference>
<feature type="domain" description="EF-hand" evidence="14">
    <location>
        <begin position="557"/>
        <end position="592"/>
    </location>
</feature>
<sequence length="597" mass="69378">TVIRAAILIQNWYRFTMARLEMRRRYSLSIFQSIEYADEQDQLQLSNFFTFMLDHCTHPDSVSHIFTGPSVSQVVDEGLYLTEFEKKIDVPDSYYGPRLSFPLTVEDANALLHAFRNEQLLHARYVLQLLSETRKVLKEMPNITHLSTSYSKEITVCGDLHGNLDDLLLIFYKNGLPSEQNRYVFNGDFVDRGKNSMEILIILFAFLLIYPNDLHLNRGNHEDYIMNLRWILREYVLQDHGKQILYLLRDVFSWLPLATIIDSKVLILHGGISDTTDLDFLNALERSKVRNHIHVGLILFSLKNLAILDILWSDPRSQNGCTPNKRRGGGCYFGPDVTAKLFERYNLKMLIRSHEFKPEGYEISHDGKVITIFSASNYYEEGSNRGAYIKLNPELIPRFVQYRVSKYTRRQNLRERVGTIESSALKSLREKIYAHRSELTTAFAQYDLNGTGKISVNDWAAAMESVLQLELPWRMLRSQLAQMNADGEVDFMSCFYDLKIGQPVKEVQPALVETLCRYRKDLEIIFNIIDKDHSGLISLEEFSQTWKLFTSHLGIDVYDESLDKLVLRIDYNKDGHIDFNEFLEAFHVVHRLEKKAH</sequence>
<protein>
    <recommendedName>
        <fullName evidence="13">Serine/threonine-protein phosphatase</fullName>
        <ecNumber evidence="13">3.1.3.16</ecNumber>
    </recommendedName>
</protein>
<evidence type="ECO:0000256" key="8">
    <source>
        <dbReference type="ARBA" id="ARBA00022842"/>
    </source>
</evidence>
<evidence type="ECO:0000256" key="12">
    <source>
        <dbReference type="ARBA" id="ARBA00048336"/>
    </source>
</evidence>
<evidence type="ECO:0000256" key="10">
    <source>
        <dbReference type="ARBA" id="ARBA00023211"/>
    </source>
</evidence>
<feature type="non-terminal residue" evidence="15">
    <location>
        <position position="597"/>
    </location>
</feature>
<feature type="domain" description="EF-hand" evidence="14">
    <location>
        <begin position="517"/>
        <end position="552"/>
    </location>
</feature>
<gene>
    <name evidence="15" type="primary">Ppef1</name>
    <name evidence="15" type="ORF">GRUAME_R02223</name>
</gene>
<evidence type="ECO:0000256" key="5">
    <source>
        <dbReference type="ARBA" id="ARBA00022737"/>
    </source>
</evidence>
<dbReference type="Pfam" id="PF13499">
    <property type="entry name" value="EF-hand_7"/>
    <property type="match status" value="1"/>
</dbReference>
<reference evidence="15" key="1">
    <citation type="submission" date="2019-10" db="EMBL/GenBank/DDBJ databases">
        <title>Bird 10,000 Genomes (B10K) Project - Family phase.</title>
        <authorList>
            <person name="Zhang G."/>
        </authorList>
    </citation>
    <scope>NUCLEOTIDE SEQUENCE</scope>
    <source>
        <strain evidence="15">B10K-DU-012-65</strain>
        <tissue evidence="15">Muscle</tissue>
    </source>
</reference>
<dbReference type="InterPro" id="IPR012008">
    <property type="entry name" value="Ser/Thr-Pase_EF-hand_contain"/>
</dbReference>
<feature type="domain" description="EF-hand" evidence="14">
    <location>
        <begin position="434"/>
        <end position="469"/>
    </location>
</feature>
<feature type="non-terminal residue" evidence="15">
    <location>
        <position position="1"/>
    </location>
</feature>
<dbReference type="SUPFAM" id="SSF47473">
    <property type="entry name" value="EF-hand"/>
    <property type="match status" value="1"/>
</dbReference>
<comment type="cofactor">
    <cofactor evidence="1">
        <name>Mn(2+)</name>
        <dbReference type="ChEBI" id="CHEBI:29035"/>
    </cofactor>
</comment>
<dbReference type="Proteomes" id="UP000640762">
    <property type="component" value="Unassembled WGS sequence"/>
</dbReference>
<dbReference type="FunFam" id="1.10.238.10:FF:000164">
    <property type="entry name" value="Serine/threonine-protein phosphatase with EF-hands"/>
    <property type="match status" value="1"/>
</dbReference>
<dbReference type="PANTHER" id="PTHR45668">
    <property type="entry name" value="SERINE/THREONINE-PROTEIN PHOSPHATASE 5-RELATED"/>
    <property type="match status" value="1"/>
</dbReference>
<dbReference type="FunFam" id="3.60.21.10:FF:000049">
    <property type="entry name" value="Serine/threonine-protein phosphatase with EF-hands"/>
    <property type="match status" value="1"/>
</dbReference>
<name>A0A850UCT3_GRUAM</name>
<dbReference type="GO" id="GO:0005509">
    <property type="term" value="F:calcium ion binding"/>
    <property type="evidence" value="ECO:0007669"/>
    <property type="project" value="InterPro"/>
</dbReference>
<dbReference type="GO" id="GO:0005506">
    <property type="term" value="F:iron ion binding"/>
    <property type="evidence" value="ECO:0007669"/>
    <property type="project" value="InterPro"/>
</dbReference>
<dbReference type="InterPro" id="IPR051134">
    <property type="entry name" value="PPP_phosphatase"/>
</dbReference>
<dbReference type="InterPro" id="IPR029052">
    <property type="entry name" value="Metallo-depent_PP-like"/>
</dbReference>
<evidence type="ECO:0000256" key="9">
    <source>
        <dbReference type="ARBA" id="ARBA00022912"/>
    </source>
</evidence>
<keyword evidence="9" id="KW-0904">Protein phosphatase</keyword>
<dbReference type="Gene3D" id="3.60.21.10">
    <property type="match status" value="1"/>
</dbReference>
<comment type="caution">
    <text evidence="15">The sequence shown here is derived from an EMBL/GenBank/DDBJ whole genome shotgun (WGS) entry which is preliminary data.</text>
</comment>
<evidence type="ECO:0000256" key="6">
    <source>
        <dbReference type="ARBA" id="ARBA00022801"/>
    </source>
</evidence>
<evidence type="ECO:0000256" key="2">
    <source>
        <dbReference type="ARBA" id="ARBA00001946"/>
    </source>
</evidence>
<dbReference type="EMBL" id="WEIX01016353">
    <property type="protein sequence ID" value="NWH28660.1"/>
    <property type="molecule type" value="Genomic_DNA"/>
</dbReference>
<dbReference type="Pfam" id="PF00149">
    <property type="entry name" value="Metallophos"/>
    <property type="match status" value="1"/>
</dbReference>
<proteinExistence type="inferred from homology"/>
<evidence type="ECO:0000256" key="13">
    <source>
        <dbReference type="RuleBase" id="RU004273"/>
    </source>
</evidence>
<evidence type="ECO:0000313" key="15">
    <source>
        <dbReference type="EMBL" id="NWH28660.1"/>
    </source>
</evidence>
<dbReference type="InterPro" id="IPR006186">
    <property type="entry name" value="Ser/Thr-sp_prot-phosphatase"/>
</dbReference>
<dbReference type="InterPro" id="IPR011992">
    <property type="entry name" value="EF-hand-dom_pair"/>
</dbReference>
<dbReference type="Gene3D" id="1.10.238.10">
    <property type="entry name" value="EF-hand"/>
    <property type="match status" value="1"/>
</dbReference>
<dbReference type="GO" id="GO:0050906">
    <property type="term" value="P:detection of stimulus involved in sensory perception"/>
    <property type="evidence" value="ECO:0007669"/>
    <property type="project" value="InterPro"/>
</dbReference>
<evidence type="ECO:0000256" key="7">
    <source>
        <dbReference type="ARBA" id="ARBA00022837"/>
    </source>
</evidence>
<dbReference type="Pfam" id="PF08321">
    <property type="entry name" value="PPP5"/>
    <property type="match status" value="1"/>
</dbReference>
<evidence type="ECO:0000256" key="4">
    <source>
        <dbReference type="ARBA" id="ARBA00022723"/>
    </source>
</evidence>
<keyword evidence="7" id="KW-0106">Calcium</keyword>
<dbReference type="SUPFAM" id="SSF56300">
    <property type="entry name" value="Metallo-dependent phosphatases"/>
    <property type="match status" value="1"/>
</dbReference>
<dbReference type="CDD" id="cd00051">
    <property type="entry name" value="EFh"/>
    <property type="match status" value="1"/>
</dbReference>
<comment type="similarity">
    <text evidence="3 13">Belongs to the PPP phosphatase family.</text>
</comment>
<dbReference type="SMART" id="SM00156">
    <property type="entry name" value="PP2Ac"/>
    <property type="match status" value="1"/>
</dbReference>
<keyword evidence="10" id="KW-0464">Manganese</keyword>
<evidence type="ECO:0000256" key="1">
    <source>
        <dbReference type="ARBA" id="ARBA00001936"/>
    </source>
</evidence>
<dbReference type="PROSITE" id="PS50222">
    <property type="entry name" value="EF_HAND_2"/>
    <property type="match status" value="3"/>
</dbReference>
<keyword evidence="5" id="KW-0677">Repeat</keyword>
<accession>A0A850UCT3</accession>
<comment type="catalytic activity">
    <reaction evidence="11">
        <text>O-phospho-L-seryl-[protein] + H2O = L-seryl-[protein] + phosphate</text>
        <dbReference type="Rhea" id="RHEA:20629"/>
        <dbReference type="Rhea" id="RHEA-COMP:9863"/>
        <dbReference type="Rhea" id="RHEA-COMP:11604"/>
        <dbReference type="ChEBI" id="CHEBI:15377"/>
        <dbReference type="ChEBI" id="CHEBI:29999"/>
        <dbReference type="ChEBI" id="CHEBI:43474"/>
        <dbReference type="ChEBI" id="CHEBI:83421"/>
        <dbReference type="EC" id="3.1.3.16"/>
    </reaction>
</comment>
<dbReference type="InterPro" id="IPR002048">
    <property type="entry name" value="EF_hand_dom"/>
</dbReference>
<evidence type="ECO:0000256" key="3">
    <source>
        <dbReference type="ARBA" id="ARBA00008294"/>
    </source>
</evidence>
<dbReference type="GO" id="GO:0004722">
    <property type="term" value="F:protein serine/threonine phosphatase activity"/>
    <property type="evidence" value="ECO:0007669"/>
    <property type="project" value="UniProtKB-EC"/>
</dbReference>
<dbReference type="PROSITE" id="PS00125">
    <property type="entry name" value="SER_THR_PHOSPHATASE"/>
    <property type="match status" value="1"/>
</dbReference>
<dbReference type="SMART" id="SM00054">
    <property type="entry name" value="EFh"/>
    <property type="match status" value="3"/>
</dbReference>
<dbReference type="InterPro" id="IPR004843">
    <property type="entry name" value="Calcineurin-like_PHP"/>
</dbReference>
<dbReference type="GO" id="GO:0030145">
    <property type="term" value="F:manganese ion binding"/>
    <property type="evidence" value="ECO:0007669"/>
    <property type="project" value="InterPro"/>
</dbReference>
<organism evidence="15 16">
    <name type="scientific">Grus americana</name>
    <name type="common">Whooping crane</name>
    <dbReference type="NCBI Taxonomy" id="9117"/>
    <lineage>
        <taxon>Eukaryota</taxon>
        <taxon>Metazoa</taxon>
        <taxon>Chordata</taxon>
        <taxon>Craniata</taxon>
        <taxon>Vertebrata</taxon>
        <taxon>Euteleostomi</taxon>
        <taxon>Archelosauria</taxon>
        <taxon>Archosauria</taxon>
        <taxon>Dinosauria</taxon>
        <taxon>Saurischia</taxon>
        <taxon>Theropoda</taxon>
        <taxon>Coelurosauria</taxon>
        <taxon>Aves</taxon>
        <taxon>Neognathae</taxon>
        <taxon>Neoaves</taxon>
        <taxon>Gruiformes</taxon>
        <taxon>Gruidae</taxon>
        <taxon>Grus</taxon>
    </lineage>
</organism>
<dbReference type="PRINTS" id="PR00114">
    <property type="entry name" value="STPHPHTASE"/>
</dbReference>
<evidence type="ECO:0000259" key="14">
    <source>
        <dbReference type="PROSITE" id="PS50222"/>
    </source>
</evidence>
<evidence type="ECO:0000313" key="16">
    <source>
        <dbReference type="Proteomes" id="UP000640762"/>
    </source>
</evidence>
<keyword evidence="6 13" id="KW-0378">Hydrolase</keyword>
<dbReference type="PIRSF" id="PIRSF000912">
    <property type="entry name" value="PPEF"/>
    <property type="match status" value="1"/>
</dbReference>
<dbReference type="EC" id="3.1.3.16" evidence="13"/>
<dbReference type="InterPro" id="IPR018247">
    <property type="entry name" value="EF_Hand_1_Ca_BS"/>
</dbReference>
<comment type="catalytic activity">
    <reaction evidence="12 13">
        <text>O-phospho-L-threonyl-[protein] + H2O = L-threonyl-[protein] + phosphate</text>
        <dbReference type="Rhea" id="RHEA:47004"/>
        <dbReference type="Rhea" id="RHEA-COMP:11060"/>
        <dbReference type="Rhea" id="RHEA-COMP:11605"/>
        <dbReference type="ChEBI" id="CHEBI:15377"/>
        <dbReference type="ChEBI" id="CHEBI:30013"/>
        <dbReference type="ChEBI" id="CHEBI:43474"/>
        <dbReference type="ChEBI" id="CHEBI:61977"/>
        <dbReference type="EC" id="3.1.3.16"/>
    </reaction>
</comment>